<proteinExistence type="predicted"/>
<protein>
    <submittedName>
        <fullName evidence="1">Uncharacterized protein</fullName>
    </submittedName>
</protein>
<dbReference type="EMBL" id="CP000155">
    <property type="protein sequence ID" value="ABC33070.1"/>
    <property type="molecule type" value="Genomic_DNA"/>
</dbReference>
<dbReference type="Proteomes" id="UP000000238">
    <property type="component" value="Chromosome"/>
</dbReference>
<reference evidence="1 2" key="1">
    <citation type="journal article" date="2005" name="Nucleic Acids Res.">
        <title>Genomic blueprint of Hahella chejuensis, a marine microbe producing an algicidal agent.</title>
        <authorList>
            <person name="Jeong H."/>
            <person name="Yim J.H."/>
            <person name="Lee C."/>
            <person name="Choi S.-H."/>
            <person name="Park Y.K."/>
            <person name="Yoon S.H."/>
            <person name="Hur C.-G."/>
            <person name="Kang H.-Y."/>
            <person name="Kim D."/>
            <person name="Lee H.H."/>
            <person name="Park K.H."/>
            <person name="Park S.-H."/>
            <person name="Park H.-S."/>
            <person name="Lee H.K."/>
            <person name="Oh T.K."/>
            <person name="Kim J.F."/>
        </authorList>
    </citation>
    <scope>NUCLEOTIDE SEQUENCE [LARGE SCALE GENOMIC DNA]</scope>
    <source>
        <strain evidence="1 2">KCTC 2396</strain>
    </source>
</reference>
<evidence type="ECO:0000313" key="2">
    <source>
        <dbReference type="Proteomes" id="UP000000238"/>
    </source>
</evidence>
<keyword evidence="2" id="KW-1185">Reference proteome</keyword>
<dbReference type="STRING" id="349521.HCH_06425"/>
<dbReference type="AlphaFoldDB" id="Q2S8F4"/>
<dbReference type="KEGG" id="hch:HCH_06425"/>
<organism evidence="1 2">
    <name type="scientific">Hahella chejuensis (strain KCTC 2396)</name>
    <dbReference type="NCBI Taxonomy" id="349521"/>
    <lineage>
        <taxon>Bacteria</taxon>
        <taxon>Pseudomonadati</taxon>
        <taxon>Pseudomonadota</taxon>
        <taxon>Gammaproteobacteria</taxon>
        <taxon>Oceanospirillales</taxon>
        <taxon>Hahellaceae</taxon>
        <taxon>Hahella</taxon>
    </lineage>
</organism>
<sequence>MSCDTVCSWLGKNWAAFYQTFAAWLITNAYNGEARPHNINQADK</sequence>
<name>Q2S8F4_HAHCH</name>
<accession>Q2S8F4</accession>
<gene>
    <name evidence="1" type="ordered locus">HCH_06425</name>
</gene>
<evidence type="ECO:0000313" key="1">
    <source>
        <dbReference type="EMBL" id="ABC33070.1"/>
    </source>
</evidence>
<dbReference type="HOGENOM" id="CLU_3216959_0_0_6"/>